<dbReference type="AlphaFoldDB" id="A0AAV5WB16"/>
<keyword evidence="3" id="KW-1185">Reference proteome</keyword>
<feature type="coiled-coil region" evidence="1">
    <location>
        <begin position="21"/>
        <end position="295"/>
    </location>
</feature>
<name>A0AAV5WB16_9BILA</name>
<feature type="non-terminal residue" evidence="2">
    <location>
        <position position="298"/>
    </location>
</feature>
<gene>
    <name evidence="2" type="ORF">PFISCL1PPCAC_19308</name>
</gene>
<keyword evidence="1" id="KW-0175">Coiled coil</keyword>
<reference evidence="2" key="1">
    <citation type="submission" date="2023-10" db="EMBL/GenBank/DDBJ databases">
        <title>Genome assembly of Pristionchus species.</title>
        <authorList>
            <person name="Yoshida K."/>
            <person name="Sommer R.J."/>
        </authorList>
    </citation>
    <scope>NUCLEOTIDE SEQUENCE</scope>
    <source>
        <strain evidence="2">RS5133</strain>
    </source>
</reference>
<organism evidence="2 3">
    <name type="scientific">Pristionchus fissidentatus</name>
    <dbReference type="NCBI Taxonomy" id="1538716"/>
    <lineage>
        <taxon>Eukaryota</taxon>
        <taxon>Metazoa</taxon>
        <taxon>Ecdysozoa</taxon>
        <taxon>Nematoda</taxon>
        <taxon>Chromadorea</taxon>
        <taxon>Rhabditida</taxon>
        <taxon>Rhabditina</taxon>
        <taxon>Diplogasteromorpha</taxon>
        <taxon>Diplogasteroidea</taxon>
        <taxon>Neodiplogasteridae</taxon>
        <taxon>Pristionchus</taxon>
    </lineage>
</organism>
<dbReference type="Proteomes" id="UP001432322">
    <property type="component" value="Unassembled WGS sequence"/>
</dbReference>
<comment type="caution">
    <text evidence="2">The sequence shown here is derived from an EMBL/GenBank/DDBJ whole genome shotgun (WGS) entry which is preliminary data.</text>
</comment>
<dbReference type="EMBL" id="BTSY01000005">
    <property type="protein sequence ID" value="GMT28011.1"/>
    <property type="molecule type" value="Genomic_DNA"/>
</dbReference>
<accession>A0AAV5WB16</accession>
<evidence type="ECO:0000256" key="1">
    <source>
        <dbReference type="SAM" id="Coils"/>
    </source>
</evidence>
<evidence type="ECO:0000313" key="2">
    <source>
        <dbReference type="EMBL" id="GMT28011.1"/>
    </source>
</evidence>
<protein>
    <submittedName>
        <fullName evidence="2">Uncharacterized protein</fullName>
    </submittedName>
</protein>
<evidence type="ECO:0000313" key="3">
    <source>
        <dbReference type="Proteomes" id="UP001432322"/>
    </source>
</evidence>
<sequence>MEEVKERMTGRAGVRSLDDRLSLAREESDGLRKTIDRLKKTMETMKKEYEEEKRQQSGGGVQIEQWHERKRFEDTIDRLRKEIKQLTAREKVFDSETAKRDKRIADLESIETTRMRSIAQLETQLRTLRREKSSVAIEHAESTDLRSKIKMLEDQLMSVRVELNEMRLRNARLMAERREAKSEMKKKSVEIEKKETEKVKEKEKERSEKNVERREISELRIKLSEAVKQHAETREKLAKSEKEKNETIERHRLIVTRLEKESVPVSGIALLNDKLQAKEVEIRHLKGRIADLEKAKER</sequence>
<proteinExistence type="predicted"/>